<name>A0A4P7NWD5_PYROR</name>
<evidence type="ECO:0000313" key="1">
    <source>
        <dbReference type="EMBL" id="QBZ66246.1"/>
    </source>
</evidence>
<dbReference type="Proteomes" id="UP000294847">
    <property type="component" value="Chromosome 7"/>
</dbReference>
<dbReference type="AlphaFoldDB" id="A0A4P7NWD5"/>
<reference evidence="1 2" key="1">
    <citation type="journal article" date="2019" name="Mol. Biol. Evol.">
        <title>Blast fungal genomes show frequent chromosomal changes, gene gains and losses, and effector gene turnover.</title>
        <authorList>
            <person name="Gomez Luciano L.B."/>
            <person name="Jason Tsai I."/>
            <person name="Chuma I."/>
            <person name="Tosa Y."/>
            <person name="Chen Y.H."/>
            <person name="Li J.Y."/>
            <person name="Li M.Y."/>
            <person name="Jade Lu M.Y."/>
            <person name="Nakayashiki H."/>
            <person name="Li W.H."/>
        </authorList>
    </citation>
    <scope>NUCLEOTIDE SEQUENCE [LARGE SCALE GENOMIC DNA]</scope>
    <source>
        <strain evidence="1">MZ5-1-6</strain>
    </source>
</reference>
<accession>A0A4P7NWD5</accession>
<evidence type="ECO:0000313" key="2">
    <source>
        <dbReference type="Proteomes" id="UP000294847"/>
    </source>
</evidence>
<dbReference type="EMBL" id="CP034210">
    <property type="protein sequence ID" value="QBZ66246.1"/>
    <property type="molecule type" value="Genomic_DNA"/>
</dbReference>
<protein>
    <submittedName>
        <fullName evidence="1">Uncharacterized protein</fullName>
    </submittedName>
</protein>
<organism evidence="1 2">
    <name type="scientific">Pyricularia oryzae</name>
    <name type="common">Rice blast fungus</name>
    <name type="synonym">Magnaporthe oryzae</name>
    <dbReference type="NCBI Taxonomy" id="318829"/>
    <lineage>
        <taxon>Eukaryota</taxon>
        <taxon>Fungi</taxon>
        <taxon>Dikarya</taxon>
        <taxon>Ascomycota</taxon>
        <taxon>Pezizomycotina</taxon>
        <taxon>Sordariomycetes</taxon>
        <taxon>Sordariomycetidae</taxon>
        <taxon>Magnaporthales</taxon>
        <taxon>Pyriculariaceae</taxon>
        <taxon>Pyricularia</taxon>
    </lineage>
</organism>
<gene>
    <name evidence="1" type="ORF">PoMZ_13219</name>
</gene>
<sequence>MVAIEETLRATAAPHGIPVAAGIMATSAKRQVLGSTSCAFSNIHWAVGAKAKGTPVKKSSQQTRRPCAGSCVDSDSILPAVSPPHMCKHVVVTIDNPSIDQWISCSAARYTSLAI</sequence>
<proteinExistence type="predicted"/>